<name>A0ABU9TXK0_9GAMM</name>
<organism evidence="8 9">
    <name type="scientific">Neptuniibacter pectenicola</name>
    <dbReference type="NCBI Taxonomy" id="1806669"/>
    <lineage>
        <taxon>Bacteria</taxon>
        <taxon>Pseudomonadati</taxon>
        <taxon>Pseudomonadota</taxon>
        <taxon>Gammaproteobacteria</taxon>
        <taxon>Oceanospirillales</taxon>
        <taxon>Oceanospirillaceae</taxon>
        <taxon>Neptuniibacter</taxon>
    </lineage>
</organism>
<feature type="domain" description="Thioredoxin" evidence="7">
    <location>
        <begin position="24"/>
        <end position="160"/>
    </location>
</feature>
<evidence type="ECO:0000256" key="2">
    <source>
        <dbReference type="ARBA" id="ARBA00022729"/>
    </source>
</evidence>
<dbReference type="PANTHER" id="PTHR13887:SF14">
    <property type="entry name" value="DISULFIDE BOND FORMATION PROTEIN D"/>
    <property type="match status" value="1"/>
</dbReference>
<dbReference type="SUPFAM" id="SSF52833">
    <property type="entry name" value="Thioredoxin-like"/>
    <property type="match status" value="1"/>
</dbReference>
<accession>A0ABU9TXK0</accession>
<comment type="caution">
    <text evidence="8">The sequence shown here is derived from an EMBL/GenBank/DDBJ whole genome shotgun (WGS) entry which is preliminary data.</text>
</comment>
<evidence type="ECO:0000256" key="1">
    <source>
        <dbReference type="ARBA" id="ARBA00005791"/>
    </source>
</evidence>
<keyword evidence="6" id="KW-1133">Transmembrane helix</keyword>
<keyword evidence="6" id="KW-0812">Transmembrane</keyword>
<dbReference type="RefSeq" id="WP_342855113.1">
    <property type="nucleotide sequence ID" value="NZ_JBBMRA010000026.1"/>
</dbReference>
<keyword evidence="2" id="KW-0732">Signal</keyword>
<evidence type="ECO:0000313" key="8">
    <source>
        <dbReference type="EMBL" id="MEM5537979.1"/>
    </source>
</evidence>
<evidence type="ECO:0000259" key="7">
    <source>
        <dbReference type="PROSITE" id="PS51352"/>
    </source>
</evidence>
<dbReference type="InterPro" id="IPR013766">
    <property type="entry name" value="Thioredoxin_domain"/>
</dbReference>
<keyword evidence="4" id="KW-1015">Disulfide bond</keyword>
<evidence type="ECO:0000256" key="3">
    <source>
        <dbReference type="ARBA" id="ARBA00023002"/>
    </source>
</evidence>
<sequence length="218" mass="24385">MTRPKIVISITVITFVLFAVSIFIWNPQQISSTSVTSHESSLLERPYSPSLGPKEAKVTIVEFFDPACEACRAFYPFVKKVMNENPENIRLVLRYTAFHEGSDEVIRLLEASRLQGLFKPVLETILARQSSWADHGNPNLSFAWAAAKDAGLDVQKAKQDIHKIEITNVLKQDTADVKALGIKKTPTFFVNGKALETFGAQQLYDLVNSELNKLGYPK</sequence>
<dbReference type="EMBL" id="JBBMRA010000026">
    <property type="protein sequence ID" value="MEM5537979.1"/>
    <property type="molecule type" value="Genomic_DNA"/>
</dbReference>
<keyword evidence="6" id="KW-0472">Membrane</keyword>
<keyword evidence="9" id="KW-1185">Reference proteome</keyword>
<dbReference type="Pfam" id="PF13462">
    <property type="entry name" value="Thioredoxin_4"/>
    <property type="match status" value="1"/>
</dbReference>
<comment type="similarity">
    <text evidence="1">Belongs to the thioredoxin family. DsbA subfamily.</text>
</comment>
<dbReference type="InterPro" id="IPR012336">
    <property type="entry name" value="Thioredoxin-like_fold"/>
</dbReference>
<evidence type="ECO:0000256" key="5">
    <source>
        <dbReference type="ARBA" id="ARBA00023284"/>
    </source>
</evidence>
<feature type="transmembrane region" description="Helical" evidence="6">
    <location>
        <begin position="7"/>
        <end position="25"/>
    </location>
</feature>
<evidence type="ECO:0000256" key="4">
    <source>
        <dbReference type="ARBA" id="ARBA00023157"/>
    </source>
</evidence>
<dbReference type="InterPro" id="IPR036249">
    <property type="entry name" value="Thioredoxin-like_sf"/>
</dbReference>
<keyword evidence="3" id="KW-0560">Oxidoreductase</keyword>
<dbReference type="Gene3D" id="3.40.30.10">
    <property type="entry name" value="Glutaredoxin"/>
    <property type="match status" value="1"/>
</dbReference>
<evidence type="ECO:0000256" key="6">
    <source>
        <dbReference type="SAM" id="Phobius"/>
    </source>
</evidence>
<keyword evidence="5" id="KW-0676">Redox-active center</keyword>
<protein>
    <submittedName>
        <fullName evidence="8">Thioredoxin domain-containing protein</fullName>
    </submittedName>
</protein>
<reference evidence="8 9" key="1">
    <citation type="submission" date="2024-03" db="EMBL/GenBank/DDBJ databases">
        <title>Community enrichment and isolation of bacterial strains for fucoidan degradation.</title>
        <authorList>
            <person name="Sichert A."/>
        </authorList>
    </citation>
    <scope>NUCLEOTIDE SEQUENCE [LARGE SCALE GENOMIC DNA]</scope>
    <source>
        <strain evidence="8 9">AS76</strain>
    </source>
</reference>
<evidence type="ECO:0000313" key="9">
    <source>
        <dbReference type="Proteomes" id="UP001449225"/>
    </source>
</evidence>
<dbReference type="PANTHER" id="PTHR13887">
    <property type="entry name" value="GLUTATHIONE S-TRANSFERASE KAPPA"/>
    <property type="match status" value="1"/>
</dbReference>
<dbReference type="Proteomes" id="UP001449225">
    <property type="component" value="Unassembled WGS sequence"/>
</dbReference>
<dbReference type="PROSITE" id="PS51352">
    <property type="entry name" value="THIOREDOXIN_2"/>
    <property type="match status" value="1"/>
</dbReference>
<gene>
    <name evidence="8" type="ORF">WNY58_16465</name>
</gene>
<proteinExistence type="inferred from homology"/>